<sequence>MTFDLAVGRQVAIMTTSPPPSPGSRPTLVTVDIVVPGTLLVLAVGFWVGHVRWCIVYTACFAMGYLLAIVLLLSVISFYTVAGGLAAVELHTDAVQTAIMLAAGAHPHGLGKSNLTPHTAASHHKLFMSPYNDPSNFEALAEVVEAGTGWSGRQRPSLPSPRLTSTQGELPHSTLSTYSETQ</sequence>
<keyword evidence="4 8" id="KW-1133">Transmembrane helix</keyword>
<name>A0AAD3N5H3_LATJO</name>
<feature type="compositionally biased region" description="Polar residues" evidence="7">
    <location>
        <begin position="162"/>
        <end position="182"/>
    </location>
</feature>
<dbReference type="Gene3D" id="1.20.1730.10">
    <property type="entry name" value="Sodium/glucose cotransporter"/>
    <property type="match status" value="1"/>
</dbReference>
<dbReference type="Pfam" id="PF00474">
    <property type="entry name" value="SSF"/>
    <property type="match status" value="1"/>
</dbReference>
<evidence type="ECO:0000256" key="5">
    <source>
        <dbReference type="ARBA" id="ARBA00023136"/>
    </source>
</evidence>
<evidence type="ECO:0000256" key="1">
    <source>
        <dbReference type="ARBA" id="ARBA00004141"/>
    </source>
</evidence>
<evidence type="ECO:0000256" key="7">
    <source>
        <dbReference type="SAM" id="MobiDB-lite"/>
    </source>
</evidence>
<comment type="caution">
    <text evidence="9">The sequence shown here is derived from an EMBL/GenBank/DDBJ whole genome shotgun (WGS) entry which is preliminary data.</text>
</comment>
<evidence type="ECO:0000256" key="6">
    <source>
        <dbReference type="RuleBase" id="RU362091"/>
    </source>
</evidence>
<evidence type="ECO:0000313" key="9">
    <source>
        <dbReference type="EMBL" id="GLD66128.1"/>
    </source>
</evidence>
<keyword evidence="3 8" id="KW-0812">Transmembrane</keyword>
<dbReference type="GO" id="GO:0016020">
    <property type="term" value="C:membrane"/>
    <property type="evidence" value="ECO:0007669"/>
    <property type="project" value="UniProtKB-SubCell"/>
</dbReference>
<keyword evidence="10" id="KW-1185">Reference proteome</keyword>
<dbReference type="InterPro" id="IPR038377">
    <property type="entry name" value="Na/Glc_symporter_sf"/>
</dbReference>
<feature type="transmembrane region" description="Helical" evidence="8">
    <location>
        <begin position="28"/>
        <end position="48"/>
    </location>
</feature>
<evidence type="ECO:0000256" key="8">
    <source>
        <dbReference type="SAM" id="Phobius"/>
    </source>
</evidence>
<feature type="region of interest" description="Disordered" evidence="7">
    <location>
        <begin position="150"/>
        <end position="182"/>
    </location>
</feature>
<protein>
    <submittedName>
        <fullName evidence="9">Sodium/myo-inositol cotransporter 2-like protein</fullName>
    </submittedName>
</protein>
<evidence type="ECO:0000256" key="3">
    <source>
        <dbReference type="ARBA" id="ARBA00022692"/>
    </source>
</evidence>
<comment type="subcellular location">
    <subcellularLocation>
        <location evidence="1">Membrane</location>
        <topology evidence="1">Multi-pass membrane protein</topology>
    </subcellularLocation>
</comment>
<gene>
    <name evidence="9" type="ORF">AKAME5_001754700</name>
</gene>
<evidence type="ECO:0000313" key="10">
    <source>
        <dbReference type="Proteomes" id="UP001279410"/>
    </source>
</evidence>
<comment type="similarity">
    <text evidence="2 6">Belongs to the sodium:solute symporter (SSF) (TC 2.A.21) family.</text>
</comment>
<dbReference type="Proteomes" id="UP001279410">
    <property type="component" value="Unassembled WGS sequence"/>
</dbReference>
<reference evidence="9" key="1">
    <citation type="submission" date="2022-08" db="EMBL/GenBank/DDBJ databases">
        <title>Genome sequencing of akame (Lates japonicus).</title>
        <authorList>
            <person name="Hashiguchi Y."/>
            <person name="Takahashi H."/>
        </authorList>
    </citation>
    <scope>NUCLEOTIDE SEQUENCE</scope>
    <source>
        <strain evidence="9">Kochi</strain>
    </source>
</reference>
<proteinExistence type="inferred from homology"/>
<keyword evidence="5 8" id="KW-0472">Membrane</keyword>
<evidence type="ECO:0000256" key="4">
    <source>
        <dbReference type="ARBA" id="ARBA00022989"/>
    </source>
</evidence>
<dbReference type="InterPro" id="IPR001734">
    <property type="entry name" value="Na/solute_symporter"/>
</dbReference>
<dbReference type="EMBL" id="BRZM01000088">
    <property type="protein sequence ID" value="GLD66128.1"/>
    <property type="molecule type" value="Genomic_DNA"/>
</dbReference>
<dbReference type="AlphaFoldDB" id="A0AAD3N5H3"/>
<feature type="transmembrane region" description="Helical" evidence="8">
    <location>
        <begin position="55"/>
        <end position="79"/>
    </location>
</feature>
<evidence type="ECO:0000256" key="2">
    <source>
        <dbReference type="ARBA" id="ARBA00006434"/>
    </source>
</evidence>
<dbReference type="GO" id="GO:0022857">
    <property type="term" value="F:transmembrane transporter activity"/>
    <property type="evidence" value="ECO:0007669"/>
    <property type="project" value="InterPro"/>
</dbReference>
<organism evidence="9 10">
    <name type="scientific">Lates japonicus</name>
    <name type="common">Japanese lates</name>
    <dbReference type="NCBI Taxonomy" id="270547"/>
    <lineage>
        <taxon>Eukaryota</taxon>
        <taxon>Metazoa</taxon>
        <taxon>Chordata</taxon>
        <taxon>Craniata</taxon>
        <taxon>Vertebrata</taxon>
        <taxon>Euteleostomi</taxon>
        <taxon>Actinopterygii</taxon>
        <taxon>Neopterygii</taxon>
        <taxon>Teleostei</taxon>
        <taxon>Neoteleostei</taxon>
        <taxon>Acanthomorphata</taxon>
        <taxon>Carangaria</taxon>
        <taxon>Carangaria incertae sedis</taxon>
        <taxon>Centropomidae</taxon>
        <taxon>Lates</taxon>
    </lineage>
</organism>
<accession>A0AAD3N5H3</accession>